<sequence length="53" mass="5727">MTTGARGERPVPLSCLRERGEAGALFRSPLSIPHSLFAIRSNPCPPNAAKTFF</sequence>
<dbReference type="Proteomes" id="UP000198346">
    <property type="component" value="Unassembled WGS sequence"/>
</dbReference>
<dbReference type="EMBL" id="FZQA01000001">
    <property type="protein sequence ID" value="SNT67576.1"/>
    <property type="molecule type" value="Genomic_DNA"/>
</dbReference>
<evidence type="ECO:0000313" key="1">
    <source>
        <dbReference type="EMBL" id="SNT67576.1"/>
    </source>
</evidence>
<organism evidence="1 2">
    <name type="scientific">Amphiplicatus metriothermophilus</name>
    <dbReference type="NCBI Taxonomy" id="1519374"/>
    <lineage>
        <taxon>Bacteria</taxon>
        <taxon>Pseudomonadati</taxon>
        <taxon>Pseudomonadota</taxon>
        <taxon>Alphaproteobacteria</taxon>
        <taxon>Parvularculales</taxon>
        <taxon>Parvularculaceae</taxon>
        <taxon>Amphiplicatus</taxon>
    </lineage>
</organism>
<protein>
    <submittedName>
        <fullName evidence="1">Uncharacterized protein</fullName>
    </submittedName>
</protein>
<dbReference type="AlphaFoldDB" id="A0A239PIG1"/>
<keyword evidence="2" id="KW-1185">Reference proteome</keyword>
<proteinExistence type="predicted"/>
<accession>A0A239PIG1</accession>
<gene>
    <name evidence="1" type="ORF">SAMN06297382_0066</name>
</gene>
<evidence type="ECO:0000313" key="2">
    <source>
        <dbReference type="Proteomes" id="UP000198346"/>
    </source>
</evidence>
<reference evidence="1 2" key="1">
    <citation type="submission" date="2017-07" db="EMBL/GenBank/DDBJ databases">
        <authorList>
            <person name="Sun Z.S."/>
            <person name="Albrecht U."/>
            <person name="Echele G."/>
            <person name="Lee C.C."/>
        </authorList>
    </citation>
    <scope>NUCLEOTIDE SEQUENCE [LARGE SCALE GENOMIC DNA]</scope>
    <source>
        <strain evidence="1 2">CGMCC 1.12710</strain>
    </source>
</reference>
<name>A0A239PIG1_9PROT</name>